<sequence>MDSLSPVSRAKRKVEELQAELEGELGLEAEAARAADRVAALRNAAKPKRKPSISAQGPGSASQTSRPSRARSRSVPAEGSQHDGSSEAEGHTAAGQPPTDEAVRQDPPARRAAPSGQDSVGGQGHSDRGPQSGAQEWHDYGDGGANDMDFAAERAAEAAHKLAEDVRREERFARARQAEGGAGTSRTEWGRRQEVQAEAFQSLRPHLARELMHLAAPLEINTKCSMEGCAGLAVIRCNTCNWGSNGAVCADHDLELHQWAHTHDRASCLNGFWEALPPGVTIQEGQRVHAPKCFPCKPQEPCGHCGETSWSEPRATTEALTLVHTEAGRVEFVKGLSHCNAVKEDGSVCGALQLQKPRDMLRMGLWPGTVDNARFETVYSEGVLGFWDTLSKSCPGTAYTNYLRCLDKKTKDRGGVGSINPTSFRTAANEWKFAKYERTYPAAYRNGFQCPACWKWQLVCAVDGNKKLYRWDRNYEMWRASYYDDLFFAKRTSVAAHMEALDLAGGRNRRTAQSGTGTLPPTSCGKGEWKAAKDSKSAIDGQQETGIVACGCRHQIGQRAVNMIRSGERYGYAHYLDVYFMQQLGSLSFIAEDIICKYQPWKESMKGKVPGCPVPRNDQTTRPFLNIMHGYLHSWYCQVLFGGRHQVGAGAGSGEDMELIFAYLSLFGSTTKNMSEASREELLTEAILAWNERKLDGLAKSLMERYAALPSRITEAKFELEKVCEEVVALVPGADFSRSAIGRYRNEVRIAAQTQLTRNLRHADKDELDYYKLVVEVDASEKLQAVAEMEAADALMCSPELHTIREVAQRAREGLNTKQQKLKEMEVKLLKKRLQGASEGPMRVDRLLESLSDEERSEHVQALRLQCRLTLAEETLASLENHIEGLLHSFLSYQKRLTREADTNKLRTRMKEKKREVTKEVKKAVDEYNLIRLATNSNRTASPVHVDDIMKEGAEMPWAYAGLAGSANGRLG</sequence>
<organism evidence="4 5">
    <name type="scientific">Klebsormidium nitens</name>
    <name type="common">Green alga</name>
    <name type="synonym">Ulothrix nitens</name>
    <dbReference type="NCBI Taxonomy" id="105231"/>
    <lineage>
        <taxon>Eukaryota</taxon>
        <taxon>Viridiplantae</taxon>
        <taxon>Streptophyta</taxon>
        <taxon>Klebsormidiophyceae</taxon>
        <taxon>Klebsormidiales</taxon>
        <taxon>Klebsormidiaceae</taxon>
        <taxon>Klebsormidium</taxon>
    </lineage>
</organism>
<keyword evidence="5" id="KW-1185">Reference proteome</keyword>
<dbReference type="OrthoDB" id="6369081at2759"/>
<name>A0A1Y1IJG3_KLENI</name>
<dbReference type="Proteomes" id="UP000054558">
    <property type="component" value="Unassembled WGS sequence"/>
</dbReference>
<evidence type="ECO:0000256" key="2">
    <source>
        <dbReference type="SAM" id="MobiDB-lite"/>
    </source>
</evidence>
<feature type="compositionally biased region" description="Basic and acidic residues" evidence="2">
    <location>
        <begin position="80"/>
        <end position="90"/>
    </location>
</feature>
<dbReference type="EMBL" id="DF237488">
    <property type="protein sequence ID" value="GAQ89589.1"/>
    <property type="molecule type" value="Genomic_DNA"/>
</dbReference>
<dbReference type="PANTHER" id="PTHR33104:SF2">
    <property type="entry name" value="CXC3 LIKE CYSTEINE CLUSTER DOMAIN-CONTAINING PROTEIN"/>
    <property type="match status" value="1"/>
</dbReference>
<reference evidence="4 5" key="1">
    <citation type="journal article" date="2014" name="Nat. Commun.">
        <title>Klebsormidium flaccidum genome reveals primary factors for plant terrestrial adaptation.</title>
        <authorList>
            <person name="Hori K."/>
            <person name="Maruyama F."/>
            <person name="Fujisawa T."/>
            <person name="Togashi T."/>
            <person name="Yamamoto N."/>
            <person name="Seo M."/>
            <person name="Sato S."/>
            <person name="Yamada T."/>
            <person name="Mori H."/>
            <person name="Tajima N."/>
            <person name="Moriyama T."/>
            <person name="Ikeuchi M."/>
            <person name="Watanabe M."/>
            <person name="Wada H."/>
            <person name="Kobayashi K."/>
            <person name="Saito M."/>
            <person name="Masuda T."/>
            <person name="Sasaki-Sekimoto Y."/>
            <person name="Mashiguchi K."/>
            <person name="Awai K."/>
            <person name="Shimojima M."/>
            <person name="Masuda S."/>
            <person name="Iwai M."/>
            <person name="Nobusawa T."/>
            <person name="Narise T."/>
            <person name="Kondo S."/>
            <person name="Saito H."/>
            <person name="Sato R."/>
            <person name="Murakawa M."/>
            <person name="Ihara Y."/>
            <person name="Oshima-Yamada Y."/>
            <person name="Ohtaka K."/>
            <person name="Satoh M."/>
            <person name="Sonobe K."/>
            <person name="Ishii M."/>
            <person name="Ohtani R."/>
            <person name="Kanamori-Sato M."/>
            <person name="Honoki R."/>
            <person name="Miyazaki D."/>
            <person name="Mochizuki H."/>
            <person name="Umetsu J."/>
            <person name="Higashi K."/>
            <person name="Shibata D."/>
            <person name="Kamiya Y."/>
            <person name="Sato N."/>
            <person name="Nakamura Y."/>
            <person name="Tabata S."/>
            <person name="Ida S."/>
            <person name="Kurokawa K."/>
            <person name="Ohta H."/>
        </authorList>
    </citation>
    <scope>NUCLEOTIDE SEQUENCE [LARGE SCALE GENOMIC DNA]</scope>
    <source>
        <strain evidence="4 5">NIES-2285</strain>
    </source>
</reference>
<keyword evidence="1" id="KW-0175">Coiled coil</keyword>
<feature type="domain" description="CxC3 like cysteine cluster" evidence="3">
    <location>
        <begin position="293"/>
        <end position="408"/>
    </location>
</feature>
<accession>A0A1Y1IJG3</accession>
<evidence type="ECO:0000259" key="3">
    <source>
        <dbReference type="Pfam" id="PF18804"/>
    </source>
</evidence>
<dbReference type="Pfam" id="PF18758">
    <property type="entry name" value="KDZ"/>
    <property type="match status" value="1"/>
</dbReference>
<dbReference type="AlphaFoldDB" id="A0A1Y1IJG3"/>
<dbReference type="Pfam" id="PF18804">
    <property type="entry name" value="CxC3"/>
    <property type="match status" value="1"/>
</dbReference>
<evidence type="ECO:0000256" key="1">
    <source>
        <dbReference type="SAM" id="Coils"/>
    </source>
</evidence>
<dbReference type="PANTHER" id="PTHR33104">
    <property type="entry name" value="SI:DKEY-29D5.2"/>
    <property type="match status" value="1"/>
</dbReference>
<feature type="coiled-coil region" evidence="1">
    <location>
        <begin position="808"/>
        <end position="835"/>
    </location>
</feature>
<dbReference type="InterPro" id="IPR040521">
    <property type="entry name" value="KDZ"/>
</dbReference>
<gene>
    <name evidence="4" type="ORF">KFL_005390090</name>
</gene>
<evidence type="ECO:0000313" key="5">
    <source>
        <dbReference type="Proteomes" id="UP000054558"/>
    </source>
</evidence>
<proteinExistence type="predicted"/>
<feature type="region of interest" description="Disordered" evidence="2">
    <location>
        <begin position="40"/>
        <end position="147"/>
    </location>
</feature>
<dbReference type="InterPro" id="IPR040564">
    <property type="entry name" value="CxC3-like"/>
</dbReference>
<protein>
    <recommendedName>
        <fullName evidence="3">CxC3 like cysteine cluster domain-containing protein</fullName>
    </recommendedName>
</protein>
<evidence type="ECO:0000313" key="4">
    <source>
        <dbReference type="EMBL" id="GAQ89589.1"/>
    </source>
</evidence>